<dbReference type="GO" id="GO:0006535">
    <property type="term" value="P:cysteine biosynthetic process from serine"/>
    <property type="evidence" value="ECO:0007669"/>
    <property type="project" value="InterPro"/>
</dbReference>
<dbReference type="PROSITE" id="PS00101">
    <property type="entry name" value="HEXAPEP_TRANSFERASES"/>
    <property type="match status" value="1"/>
</dbReference>
<keyword evidence="7" id="KW-0677">Repeat</keyword>
<evidence type="ECO:0000256" key="6">
    <source>
        <dbReference type="ARBA" id="ARBA00022679"/>
    </source>
</evidence>
<dbReference type="Pfam" id="PF06426">
    <property type="entry name" value="SATase_N"/>
    <property type="match status" value="1"/>
</dbReference>
<evidence type="ECO:0000256" key="7">
    <source>
        <dbReference type="ARBA" id="ARBA00022737"/>
    </source>
</evidence>
<dbReference type="SUPFAM" id="SSF51161">
    <property type="entry name" value="Trimeric LpxA-like enzymes"/>
    <property type="match status" value="1"/>
</dbReference>
<dbReference type="EMBL" id="CP018191">
    <property type="protein sequence ID" value="APH55599.1"/>
    <property type="molecule type" value="Genomic_DNA"/>
</dbReference>
<dbReference type="NCBIfam" id="TIGR01172">
    <property type="entry name" value="cysE"/>
    <property type="match status" value="1"/>
</dbReference>
<evidence type="ECO:0000256" key="5">
    <source>
        <dbReference type="ARBA" id="ARBA00022605"/>
    </source>
</evidence>
<gene>
    <name evidence="11" type="ORF">GbCGDNIH9_2272</name>
</gene>
<name>A0AAC9KCM1_9PROT</name>
<dbReference type="InterPro" id="IPR045304">
    <property type="entry name" value="LbH_SAT"/>
</dbReference>
<dbReference type="InterPro" id="IPR042122">
    <property type="entry name" value="Ser_AcTrfase_N_sf"/>
</dbReference>
<evidence type="ECO:0000256" key="4">
    <source>
        <dbReference type="ARBA" id="ARBA00018522"/>
    </source>
</evidence>
<evidence type="ECO:0000256" key="2">
    <source>
        <dbReference type="ARBA" id="ARBA00007274"/>
    </source>
</evidence>
<evidence type="ECO:0000313" key="12">
    <source>
        <dbReference type="Proteomes" id="UP000182373"/>
    </source>
</evidence>
<comment type="similarity">
    <text evidence="2">Belongs to the transferase hexapeptide repeat family.</text>
</comment>
<dbReference type="Gene3D" id="1.10.3130.10">
    <property type="entry name" value="serine acetyltransferase, domain 1"/>
    <property type="match status" value="1"/>
</dbReference>
<dbReference type="NCBIfam" id="NF041874">
    <property type="entry name" value="EPS_EpsC"/>
    <property type="match status" value="1"/>
</dbReference>
<dbReference type="PANTHER" id="PTHR42811">
    <property type="entry name" value="SERINE ACETYLTRANSFERASE"/>
    <property type="match status" value="1"/>
</dbReference>
<dbReference type="SMART" id="SM00971">
    <property type="entry name" value="SATase_N"/>
    <property type="match status" value="1"/>
</dbReference>
<dbReference type="InterPro" id="IPR011004">
    <property type="entry name" value="Trimer_LpxA-like_sf"/>
</dbReference>
<accession>A0AAC9KCM1</accession>
<keyword evidence="6 11" id="KW-0808">Transferase</keyword>
<proteinExistence type="inferred from homology"/>
<dbReference type="InterPro" id="IPR001451">
    <property type="entry name" value="Hexapep"/>
</dbReference>
<dbReference type="InterPro" id="IPR005881">
    <property type="entry name" value="Ser_O-AcTrfase"/>
</dbReference>
<comment type="catalytic activity">
    <reaction evidence="9">
        <text>L-serine + acetyl-CoA = O-acetyl-L-serine + CoA</text>
        <dbReference type="Rhea" id="RHEA:24560"/>
        <dbReference type="ChEBI" id="CHEBI:33384"/>
        <dbReference type="ChEBI" id="CHEBI:57287"/>
        <dbReference type="ChEBI" id="CHEBI:57288"/>
        <dbReference type="ChEBI" id="CHEBI:58340"/>
        <dbReference type="EC" id="2.3.1.30"/>
    </reaction>
</comment>
<evidence type="ECO:0000256" key="8">
    <source>
        <dbReference type="ARBA" id="ARBA00023315"/>
    </source>
</evidence>
<evidence type="ECO:0000256" key="9">
    <source>
        <dbReference type="ARBA" id="ARBA00049486"/>
    </source>
</evidence>
<dbReference type="GO" id="GO:0005737">
    <property type="term" value="C:cytoplasm"/>
    <property type="evidence" value="ECO:0007669"/>
    <property type="project" value="InterPro"/>
</dbReference>
<evidence type="ECO:0000256" key="1">
    <source>
        <dbReference type="ARBA" id="ARBA00004876"/>
    </source>
</evidence>
<dbReference type="Gene3D" id="2.160.10.10">
    <property type="entry name" value="Hexapeptide repeat proteins"/>
    <property type="match status" value="1"/>
</dbReference>
<feature type="domain" description="Serine acetyltransferase N-terminal" evidence="10">
    <location>
        <begin position="23"/>
        <end position="127"/>
    </location>
</feature>
<dbReference type="FunFam" id="2.160.10.10:FF:000002">
    <property type="entry name" value="Serine acetyltransferase"/>
    <property type="match status" value="1"/>
</dbReference>
<evidence type="ECO:0000256" key="3">
    <source>
        <dbReference type="ARBA" id="ARBA00013266"/>
    </source>
</evidence>
<sequence>MMSSATAALCRRVAAGSIHVEEAWFNLCREAREIALADPAMSAGLERALLVHGCFPAALSALIAHKLGNEWMPAAQLLGPIGDAYETDPALVESAIIDLTAIRDRDPACPDLLTPFMFFKGFQALQAYRISHHLWAHGREHMARVFQSRMSECFAVDIHPAARLGHGILIDHATGLVIGETAVVEDDVSILQEVTLGGTGKEIGDRHPKVMRGVLIGAGAKILGNVTIGEGAKVGAGSIVLDPVPPYTTVVGVPARPVGPPNKGMPALTMDQTLPPPEYVI</sequence>
<keyword evidence="5" id="KW-0028">Amino-acid biosynthesis</keyword>
<dbReference type="AlphaFoldDB" id="A0AAC9KCM1"/>
<dbReference type="InterPro" id="IPR053376">
    <property type="entry name" value="Serine_acetyltransferase"/>
</dbReference>
<evidence type="ECO:0000259" key="10">
    <source>
        <dbReference type="SMART" id="SM00971"/>
    </source>
</evidence>
<dbReference type="Proteomes" id="UP000182373">
    <property type="component" value="Chromosome"/>
</dbReference>
<dbReference type="CDD" id="cd03354">
    <property type="entry name" value="LbH_SAT"/>
    <property type="match status" value="1"/>
</dbReference>
<dbReference type="Pfam" id="PF00132">
    <property type="entry name" value="Hexapep"/>
    <property type="match status" value="1"/>
</dbReference>
<dbReference type="GO" id="GO:0009001">
    <property type="term" value="F:serine O-acetyltransferase activity"/>
    <property type="evidence" value="ECO:0007669"/>
    <property type="project" value="UniProtKB-EC"/>
</dbReference>
<keyword evidence="8 11" id="KW-0012">Acyltransferase</keyword>
<dbReference type="InterPro" id="IPR018357">
    <property type="entry name" value="Hexapep_transf_CS"/>
</dbReference>
<reference evidence="12" key="1">
    <citation type="submission" date="2016-11" db="EMBL/GenBank/DDBJ databases">
        <title>Comparative genomic and phenotypic analysis of Granulibacter bethesdensis clinical isolates from patients with chronic granulomatous disease.</title>
        <authorList>
            <person name="Zarember K.A."/>
            <person name="Porcella S.F."/>
            <person name="Chu J."/>
            <person name="Ding L."/>
            <person name="Dahlstrom E."/>
            <person name="Barbian K."/>
            <person name="Martens C."/>
            <person name="Sykora L."/>
            <person name="Kramer S."/>
            <person name="Pettinato A.M."/>
            <person name="Hong H."/>
            <person name="Wald G."/>
            <person name="Berg L.J."/>
            <person name="Rogge L.S."/>
            <person name="Greenberg D.E."/>
            <person name="Falcone E.L."/>
            <person name="Neves J.F."/>
            <person name="Simoes M.J."/>
            <person name="Casal M."/>
            <person name="Rodriguez-Lopez F.C."/>
            <person name="Zelazny A."/>
            <person name="Gallin J.I."/>
            <person name="Holland S.M."/>
        </authorList>
    </citation>
    <scope>NUCLEOTIDE SEQUENCE [LARGE SCALE GENOMIC DNA]</scope>
    <source>
        <strain evidence="12">NIH9.1</strain>
    </source>
</reference>
<organism evidence="11 12">
    <name type="scientific">Granulibacter bethesdensis</name>
    <dbReference type="NCBI Taxonomy" id="364410"/>
    <lineage>
        <taxon>Bacteria</taxon>
        <taxon>Pseudomonadati</taxon>
        <taxon>Pseudomonadota</taxon>
        <taxon>Alphaproteobacteria</taxon>
        <taxon>Acetobacterales</taxon>
        <taxon>Acetobacteraceae</taxon>
        <taxon>Granulibacter</taxon>
    </lineage>
</organism>
<comment type="pathway">
    <text evidence="1">Amino-acid biosynthesis; L-cysteine biosynthesis; L-cysteine from L-serine: step 1/2.</text>
</comment>
<protein>
    <recommendedName>
        <fullName evidence="4">Serine acetyltransferase</fullName>
        <ecNumber evidence="3">2.3.1.30</ecNumber>
    </recommendedName>
</protein>
<evidence type="ECO:0000313" key="11">
    <source>
        <dbReference type="EMBL" id="APH55599.1"/>
    </source>
</evidence>
<dbReference type="EC" id="2.3.1.30" evidence="3"/>
<dbReference type="InterPro" id="IPR010493">
    <property type="entry name" value="Ser_AcTrfase_N"/>
</dbReference>